<dbReference type="PANTHER" id="PTHR46401">
    <property type="entry name" value="GLYCOSYLTRANSFERASE WBBK-RELATED"/>
    <property type="match status" value="1"/>
</dbReference>
<evidence type="ECO:0000313" key="3">
    <source>
        <dbReference type="EMBL" id="AWN41615.1"/>
    </source>
</evidence>
<keyword evidence="1 3" id="KW-0808">Transferase</keyword>
<dbReference type="Pfam" id="PF13692">
    <property type="entry name" value="Glyco_trans_1_4"/>
    <property type="match status" value="1"/>
</dbReference>
<gene>
    <name evidence="3" type="ORF">DK389_15285</name>
</gene>
<dbReference type="Proteomes" id="UP000245926">
    <property type="component" value="Chromosome"/>
</dbReference>
<keyword evidence="4" id="KW-1185">Reference proteome</keyword>
<evidence type="ECO:0000313" key="4">
    <source>
        <dbReference type="Proteomes" id="UP000245926"/>
    </source>
</evidence>
<dbReference type="PANTHER" id="PTHR46401:SF2">
    <property type="entry name" value="GLYCOSYLTRANSFERASE WBBK-RELATED"/>
    <property type="match status" value="1"/>
</dbReference>
<evidence type="ECO:0000256" key="2">
    <source>
        <dbReference type="SAM" id="MobiDB-lite"/>
    </source>
</evidence>
<feature type="region of interest" description="Disordered" evidence="2">
    <location>
        <begin position="1"/>
        <end position="25"/>
    </location>
</feature>
<proteinExistence type="predicted"/>
<reference evidence="4" key="1">
    <citation type="submission" date="2018-05" db="EMBL/GenBank/DDBJ databases">
        <title>Complete Genome Sequence of Methylobacterium sp. 17SD2-17.</title>
        <authorList>
            <person name="Srinivasan S."/>
        </authorList>
    </citation>
    <scope>NUCLEOTIDE SEQUENCE [LARGE SCALE GENOMIC DNA]</scope>
    <source>
        <strain evidence="4">17SD2-17</strain>
    </source>
</reference>
<dbReference type="AlphaFoldDB" id="A0A2U8W693"/>
<protein>
    <submittedName>
        <fullName evidence="3">Glycosyl transferase family 1</fullName>
    </submittedName>
</protein>
<dbReference type="OrthoDB" id="9790710at2"/>
<sequence length="381" mass="41190">MDAPEPLLRSTDARRPAPGGSRSVRPRRIYVDQTHIRGHVTGIERVARDLFAPERLSPHEVRLVRSRGLPGLLAAQQIGMPWKGMRERDALLVFPGFPPGPLCALLGERCILYVHDTFLLTRPQDLSWKSQLYMAPSFALAMRYGRRFLVNSRSTGAELRRVCRQDALVALLRPAAGDVFGLADLPARPFASAHGEPLRLLAIGTIEPRKNYPAALAIIAALNRMGVPAELHIVGRVGWGRHPFLDDPPPFLTLHGYVDDAGLRRLVETSHLLLSTSKAEGLGLPLLEVQHGGLPVAAPIGAVFEEVLGASGLFLRPEDPDAAAASIAGWARDGRLAAAASAARANVAAWNREAEDDAARFRDFLARGPAAYAKSGTVATT</sequence>
<dbReference type="GO" id="GO:0016757">
    <property type="term" value="F:glycosyltransferase activity"/>
    <property type="evidence" value="ECO:0007669"/>
    <property type="project" value="TreeGrafter"/>
</dbReference>
<accession>A0A2U8W693</accession>
<dbReference type="Gene3D" id="3.40.50.2000">
    <property type="entry name" value="Glycogen Phosphorylase B"/>
    <property type="match status" value="1"/>
</dbReference>
<evidence type="ECO:0000256" key="1">
    <source>
        <dbReference type="ARBA" id="ARBA00022679"/>
    </source>
</evidence>
<dbReference type="KEGG" id="mets:DK389_15285"/>
<dbReference type="SUPFAM" id="SSF53756">
    <property type="entry name" value="UDP-Glycosyltransferase/glycogen phosphorylase"/>
    <property type="match status" value="1"/>
</dbReference>
<dbReference type="EMBL" id="CP029550">
    <property type="protein sequence ID" value="AWN41615.1"/>
    <property type="molecule type" value="Genomic_DNA"/>
</dbReference>
<organism evidence="3 4">
    <name type="scientific">Methylobacterium durans</name>
    <dbReference type="NCBI Taxonomy" id="2202825"/>
    <lineage>
        <taxon>Bacteria</taxon>
        <taxon>Pseudomonadati</taxon>
        <taxon>Pseudomonadota</taxon>
        <taxon>Alphaproteobacteria</taxon>
        <taxon>Hyphomicrobiales</taxon>
        <taxon>Methylobacteriaceae</taxon>
        <taxon>Methylobacterium</taxon>
    </lineage>
</organism>
<name>A0A2U8W693_9HYPH</name>